<protein>
    <submittedName>
        <fullName evidence="1">Four helix bundle protein</fullName>
    </submittedName>
</protein>
<dbReference type="PANTHER" id="PTHR38471">
    <property type="entry name" value="FOUR HELIX BUNDLE PROTEIN"/>
    <property type="match status" value="1"/>
</dbReference>
<dbReference type="Proteomes" id="UP000742098">
    <property type="component" value="Unassembled WGS sequence"/>
</dbReference>
<dbReference type="InterPro" id="IPR036583">
    <property type="entry name" value="23S_rRNA_IVS_sf"/>
</dbReference>
<dbReference type="EMBL" id="DYVS01000260">
    <property type="protein sequence ID" value="HJF71830.1"/>
    <property type="molecule type" value="Genomic_DNA"/>
</dbReference>
<reference evidence="1" key="2">
    <citation type="submission" date="2021-09" db="EMBL/GenBank/DDBJ databases">
        <authorList>
            <person name="Gilroy R."/>
        </authorList>
    </citation>
    <scope>NUCLEOTIDE SEQUENCE</scope>
    <source>
        <strain evidence="1">6966</strain>
    </source>
</reference>
<evidence type="ECO:0000313" key="2">
    <source>
        <dbReference type="Proteomes" id="UP000742098"/>
    </source>
</evidence>
<dbReference type="SUPFAM" id="SSF158446">
    <property type="entry name" value="IVS-encoded protein-like"/>
    <property type="match status" value="1"/>
</dbReference>
<organism evidence="1 2">
    <name type="scientific">Butyricimonas virosa</name>
    <dbReference type="NCBI Taxonomy" id="544645"/>
    <lineage>
        <taxon>Bacteria</taxon>
        <taxon>Pseudomonadati</taxon>
        <taxon>Bacteroidota</taxon>
        <taxon>Bacteroidia</taxon>
        <taxon>Bacteroidales</taxon>
        <taxon>Odoribacteraceae</taxon>
        <taxon>Butyricimonas</taxon>
    </lineage>
</organism>
<dbReference type="Gene3D" id="1.20.1440.60">
    <property type="entry name" value="23S rRNA-intervening sequence"/>
    <property type="match status" value="1"/>
</dbReference>
<gene>
    <name evidence="1" type="ORF">K8V05_13840</name>
</gene>
<dbReference type="AlphaFoldDB" id="A0A921H8L7"/>
<accession>A0A921H8L7</accession>
<name>A0A921H8L7_9BACT</name>
<comment type="caution">
    <text evidence="1">The sequence shown here is derived from an EMBL/GenBank/DDBJ whole genome shotgun (WGS) entry which is preliminary data.</text>
</comment>
<evidence type="ECO:0000313" key="1">
    <source>
        <dbReference type="EMBL" id="HJF71830.1"/>
    </source>
</evidence>
<dbReference type="PANTHER" id="PTHR38471:SF2">
    <property type="entry name" value="FOUR HELIX BUNDLE PROTEIN"/>
    <property type="match status" value="1"/>
</dbReference>
<reference evidence="1" key="1">
    <citation type="journal article" date="2021" name="PeerJ">
        <title>Extensive microbial diversity within the chicken gut microbiome revealed by metagenomics and culture.</title>
        <authorList>
            <person name="Gilroy R."/>
            <person name="Ravi A."/>
            <person name="Getino M."/>
            <person name="Pursley I."/>
            <person name="Horton D.L."/>
            <person name="Alikhan N.F."/>
            <person name="Baker D."/>
            <person name="Gharbi K."/>
            <person name="Hall N."/>
            <person name="Watson M."/>
            <person name="Adriaenssens E.M."/>
            <person name="Foster-Nyarko E."/>
            <person name="Jarju S."/>
            <person name="Secka A."/>
            <person name="Antonio M."/>
            <person name="Oren A."/>
            <person name="Chaudhuri R.R."/>
            <person name="La Ragione R."/>
            <person name="Hildebrand F."/>
            <person name="Pallen M.J."/>
        </authorList>
    </citation>
    <scope>NUCLEOTIDE SEQUENCE</scope>
    <source>
        <strain evidence="1">6966</strain>
    </source>
</reference>
<dbReference type="InterPro" id="IPR012657">
    <property type="entry name" value="23S_rRNA-intervening_sequence"/>
</dbReference>
<sequence>MGNPNIILEKSKQFAIRIIRLYQHLKTEKQEFILSKQILRSGTSIGANTREGVNAISTKEFILKLNIALKEAKETEYWLELLVETNYISQEHFNSINSDCSEIIAILTSIIKTTNSKL</sequence>
<dbReference type="NCBIfam" id="TIGR02436">
    <property type="entry name" value="four helix bundle protein"/>
    <property type="match status" value="1"/>
</dbReference>
<dbReference type="PIRSF" id="PIRSF035652">
    <property type="entry name" value="CHP02436"/>
    <property type="match status" value="1"/>
</dbReference>
<dbReference type="Pfam" id="PF05635">
    <property type="entry name" value="23S_rRNA_IVP"/>
    <property type="match status" value="1"/>
</dbReference>
<proteinExistence type="predicted"/>